<keyword evidence="6 8" id="KW-0342">GTP-binding</keyword>
<reference evidence="10 11" key="1">
    <citation type="submission" date="2017-08" db="EMBL/GenBank/DDBJ databases">
        <title>Infants hospitalized years apart are colonized by the same room-sourced microbial strains.</title>
        <authorList>
            <person name="Brooks B."/>
            <person name="Olm M.R."/>
            <person name="Firek B.A."/>
            <person name="Baker R."/>
            <person name="Thomas B.C."/>
            <person name="Morowitz M.J."/>
            <person name="Banfield J.F."/>
        </authorList>
    </citation>
    <scope>NUCLEOTIDE SEQUENCE [LARGE SCALE GENOMIC DNA]</scope>
    <source>
        <strain evidence="10">S2_005_001_R1_22</strain>
    </source>
</reference>
<feature type="binding site" evidence="8">
    <location>
        <position position="61"/>
    </location>
    <ligand>
        <name>GTP</name>
        <dbReference type="ChEBI" id="CHEBI:37565"/>
    </ligand>
</feature>
<dbReference type="CDD" id="cd02503">
    <property type="entry name" value="MobA"/>
    <property type="match status" value="1"/>
</dbReference>
<evidence type="ECO:0000256" key="5">
    <source>
        <dbReference type="ARBA" id="ARBA00022842"/>
    </source>
</evidence>
<comment type="similarity">
    <text evidence="8">Belongs to the MobA family.</text>
</comment>
<comment type="catalytic activity">
    <reaction evidence="8">
        <text>Mo-molybdopterin + GTP + H(+) = Mo-molybdopterin guanine dinucleotide + diphosphate</text>
        <dbReference type="Rhea" id="RHEA:34243"/>
        <dbReference type="ChEBI" id="CHEBI:15378"/>
        <dbReference type="ChEBI" id="CHEBI:33019"/>
        <dbReference type="ChEBI" id="CHEBI:37565"/>
        <dbReference type="ChEBI" id="CHEBI:71302"/>
        <dbReference type="ChEBI" id="CHEBI:71310"/>
        <dbReference type="EC" id="2.7.7.77"/>
    </reaction>
</comment>
<gene>
    <name evidence="8" type="primary">mobA</name>
    <name evidence="10" type="ORF">DI544_10295</name>
</gene>
<evidence type="ECO:0000256" key="2">
    <source>
        <dbReference type="ARBA" id="ARBA00022679"/>
    </source>
</evidence>
<comment type="subcellular location">
    <subcellularLocation>
        <location evidence="8">Cytoplasm</location>
    </subcellularLocation>
</comment>
<comment type="subunit">
    <text evidence="8">Monomer.</text>
</comment>
<dbReference type="GO" id="GO:0061603">
    <property type="term" value="F:molybdenum cofactor guanylyltransferase activity"/>
    <property type="evidence" value="ECO:0007669"/>
    <property type="project" value="UniProtKB-EC"/>
</dbReference>
<dbReference type="InterPro" id="IPR029044">
    <property type="entry name" value="Nucleotide-diphossugar_trans"/>
</dbReference>
<evidence type="ECO:0000259" key="9">
    <source>
        <dbReference type="Pfam" id="PF12804"/>
    </source>
</evidence>
<keyword evidence="7 8" id="KW-0501">Molybdenum cofactor biosynthesis</keyword>
<evidence type="ECO:0000313" key="10">
    <source>
        <dbReference type="EMBL" id="PZQ59898.1"/>
    </source>
</evidence>
<dbReference type="SUPFAM" id="SSF53448">
    <property type="entry name" value="Nucleotide-diphospho-sugar transferases"/>
    <property type="match status" value="1"/>
</dbReference>
<keyword evidence="5 8" id="KW-0460">Magnesium</keyword>
<name>A0A2W5P5Q6_9SPHN</name>
<dbReference type="Proteomes" id="UP000249229">
    <property type="component" value="Unassembled WGS sequence"/>
</dbReference>
<feature type="binding site" evidence="8">
    <location>
        <begin position="9"/>
        <end position="11"/>
    </location>
    <ligand>
        <name>GTP</name>
        <dbReference type="ChEBI" id="CHEBI:37565"/>
    </ligand>
</feature>
<evidence type="ECO:0000256" key="3">
    <source>
        <dbReference type="ARBA" id="ARBA00022723"/>
    </source>
</evidence>
<evidence type="ECO:0000256" key="6">
    <source>
        <dbReference type="ARBA" id="ARBA00023134"/>
    </source>
</evidence>
<comment type="caution">
    <text evidence="10">The sequence shown here is derived from an EMBL/GenBank/DDBJ whole genome shotgun (WGS) entry which is preliminary data.</text>
</comment>
<keyword evidence="4 8" id="KW-0547">Nucleotide-binding</keyword>
<evidence type="ECO:0000256" key="8">
    <source>
        <dbReference type="HAMAP-Rule" id="MF_00316"/>
    </source>
</evidence>
<dbReference type="EMBL" id="QFQI01000007">
    <property type="protein sequence ID" value="PZQ59898.1"/>
    <property type="molecule type" value="Genomic_DNA"/>
</dbReference>
<evidence type="ECO:0000256" key="4">
    <source>
        <dbReference type="ARBA" id="ARBA00022741"/>
    </source>
</evidence>
<dbReference type="InterPro" id="IPR025877">
    <property type="entry name" value="MobA-like_NTP_Trfase"/>
</dbReference>
<evidence type="ECO:0000256" key="7">
    <source>
        <dbReference type="ARBA" id="ARBA00023150"/>
    </source>
</evidence>
<protein>
    <recommendedName>
        <fullName evidence="8">Molybdenum cofactor guanylyltransferase</fullName>
        <shortName evidence="8">MoCo guanylyltransferase</shortName>
        <ecNumber evidence="8">2.7.7.77</ecNumber>
    </recommendedName>
    <alternativeName>
        <fullName evidence="8">GTP:molybdopterin guanylyltransferase</fullName>
    </alternativeName>
    <alternativeName>
        <fullName evidence="8">Mo-MPT guanylyltransferase</fullName>
    </alternativeName>
    <alternativeName>
        <fullName evidence="8">Molybdopterin guanylyltransferase</fullName>
    </alternativeName>
    <alternativeName>
        <fullName evidence="8">Molybdopterin-guanine dinucleotide synthase</fullName>
        <shortName evidence="8">MGD synthase</shortName>
    </alternativeName>
</protein>
<dbReference type="AlphaFoldDB" id="A0A2W5P5Q6"/>
<feature type="domain" description="MobA-like NTP transferase" evidence="9">
    <location>
        <begin position="6"/>
        <end position="145"/>
    </location>
</feature>
<feature type="binding site" evidence="8">
    <location>
        <position position="21"/>
    </location>
    <ligand>
        <name>GTP</name>
        <dbReference type="ChEBI" id="CHEBI:37565"/>
    </ligand>
</feature>
<comment type="function">
    <text evidence="8">Transfers a GMP moiety from GTP to Mo-molybdopterin (Mo-MPT) cofactor (Moco or molybdenum cofactor) to form Mo-molybdopterin guanine dinucleotide (Mo-MGD) cofactor.</text>
</comment>
<keyword evidence="1 8" id="KW-0963">Cytoplasm</keyword>
<feature type="binding site" evidence="8">
    <location>
        <position position="94"/>
    </location>
    <ligand>
        <name>GTP</name>
        <dbReference type="ChEBI" id="CHEBI:37565"/>
    </ligand>
</feature>
<evidence type="ECO:0000256" key="1">
    <source>
        <dbReference type="ARBA" id="ARBA00022490"/>
    </source>
</evidence>
<dbReference type="GO" id="GO:0005737">
    <property type="term" value="C:cytoplasm"/>
    <property type="evidence" value="ECO:0007669"/>
    <property type="project" value="UniProtKB-SubCell"/>
</dbReference>
<dbReference type="GO" id="GO:0006777">
    <property type="term" value="P:Mo-molybdopterin cofactor biosynthetic process"/>
    <property type="evidence" value="ECO:0007669"/>
    <property type="project" value="UniProtKB-KW"/>
</dbReference>
<dbReference type="InterPro" id="IPR013482">
    <property type="entry name" value="Molybde_CF_guanTrfase"/>
</dbReference>
<organism evidence="10 11">
    <name type="scientific">Sphingomonas taxi</name>
    <dbReference type="NCBI Taxonomy" id="1549858"/>
    <lineage>
        <taxon>Bacteria</taxon>
        <taxon>Pseudomonadati</taxon>
        <taxon>Pseudomonadota</taxon>
        <taxon>Alphaproteobacteria</taxon>
        <taxon>Sphingomonadales</taxon>
        <taxon>Sphingomonadaceae</taxon>
        <taxon>Sphingomonas</taxon>
    </lineage>
</organism>
<keyword evidence="3 8" id="KW-0479">Metal-binding</keyword>
<dbReference type="Gene3D" id="3.90.550.10">
    <property type="entry name" value="Spore Coat Polysaccharide Biosynthesis Protein SpsA, Chain A"/>
    <property type="match status" value="1"/>
</dbReference>
<keyword evidence="2 8" id="KW-0808">Transferase</keyword>
<accession>A0A2W5P5Q6</accession>
<feature type="binding site" evidence="8">
    <location>
        <position position="94"/>
    </location>
    <ligand>
        <name>Mg(2+)</name>
        <dbReference type="ChEBI" id="CHEBI:18420"/>
    </ligand>
</feature>
<proteinExistence type="inferred from homology"/>
<dbReference type="Pfam" id="PF12804">
    <property type="entry name" value="NTP_transf_3"/>
    <property type="match status" value="1"/>
</dbReference>
<evidence type="ECO:0000313" key="11">
    <source>
        <dbReference type="Proteomes" id="UP000249229"/>
    </source>
</evidence>
<keyword evidence="10" id="KW-0548">Nucleotidyltransferase</keyword>
<dbReference type="PANTHER" id="PTHR19136:SF81">
    <property type="entry name" value="MOLYBDENUM COFACTOR GUANYLYLTRANSFERASE"/>
    <property type="match status" value="1"/>
</dbReference>
<comment type="caution">
    <text evidence="8">Lacks conserved residue(s) required for the propagation of feature annotation.</text>
</comment>
<sequence length="176" mass="17954">MTRLLGAVLAGGLARRFGGDKALALLDGLPLIDHALRGLSPYCGTLVVVGRDTASTPTIPDLPLPGLGPLGGIAGALAHAADHGFDAVLTTACDTPHLPPALVTALMERGAAHAAEAPTVGLWPARLAPALLAHLLAGGDRSIRRWATTAGVAAVLPGMTLANVNTPDDLERLRRR</sequence>
<dbReference type="HAMAP" id="MF_00316">
    <property type="entry name" value="MobA"/>
    <property type="match status" value="1"/>
</dbReference>
<comment type="cofactor">
    <cofactor evidence="8">
        <name>Mg(2+)</name>
        <dbReference type="ChEBI" id="CHEBI:18420"/>
    </cofactor>
</comment>
<dbReference type="GO" id="GO:0005525">
    <property type="term" value="F:GTP binding"/>
    <property type="evidence" value="ECO:0007669"/>
    <property type="project" value="UniProtKB-UniRule"/>
</dbReference>
<dbReference type="EC" id="2.7.7.77" evidence="8"/>
<comment type="domain">
    <text evidence="8">The N-terminal domain determines nucleotide recognition and specific binding, while the C-terminal domain determines the specific binding to the target protein.</text>
</comment>
<dbReference type="PANTHER" id="PTHR19136">
    <property type="entry name" value="MOLYBDENUM COFACTOR GUANYLYLTRANSFERASE"/>
    <property type="match status" value="1"/>
</dbReference>
<dbReference type="GO" id="GO:0046872">
    <property type="term" value="F:metal ion binding"/>
    <property type="evidence" value="ECO:0007669"/>
    <property type="project" value="UniProtKB-KW"/>
</dbReference>